<feature type="binding site" description="axial binding residue" evidence="9">
    <location>
        <position position="173"/>
    </location>
    <ligand>
        <name>heme c</name>
        <dbReference type="ChEBI" id="CHEBI:61717"/>
        <label>2</label>
    </ligand>
    <ligandPart>
        <name>Fe</name>
        <dbReference type="ChEBI" id="CHEBI:18248"/>
    </ligandPart>
</feature>
<keyword evidence="6" id="KW-0249">Electron transport</keyword>
<evidence type="ECO:0000259" key="11">
    <source>
        <dbReference type="PROSITE" id="PS51007"/>
    </source>
</evidence>
<feature type="chain" id="PRO_5037954313" evidence="10">
    <location>
        <begin position="23"/>
        <end position="196"/>
    </location>
</feature>
<evidence type="ECO:0000256" key="6">
    <source>
        <dbReference type="ARBA" id="ARBA00022982"/>
    </source>
</evidence>
<evidence type="ECO:0000256" key="5">
    <source>
        <dbReference type="ARBA" id="ARBA00022764"/>
    </source>
</evidence>
<comment type="PTM">
    <text evidence="8">Binds 2 heme c groups covalently per subunit.</text>
</comment>
<feature type="binding site" description="covalent" evidence="8">
    <location>
        <position position="132"/>
    </location>
    <ligand>
        <name>heme c</name>
        <dbReference type="ChEBI" id="CHEBI:61717"/>
        <label>2</label>
    </ligand>
</feature>
<accession>A0A917KUE1</accession>
<evidence type="ECO:0000256" key="3">
    <source>
        <dbReference type="ARBA" id="ARBA00022617"/>
    </source>
</evidence>
<evidence type="ECO:0000256" key="10">
    <source>
        <dbReference type="SAM" id="SignalP"/>
    </source>
</evidence>
<dbReference type="GO" id="GO:0042597">
    <property type="term" value="C:periplasmic space"/>
    <property type="evidence" value="ECO:0007669"/>
    <property type="project" value="UniProtKB-SubCell"/>
</dbReference>
<feature type="domain" description="Cytochrome c" evidence="11">
    <location>
        <begin position="23"/>
        <end position="102"/>
    </location>
</feature>
<keyword evidence="13" id="KW-1185">Reference proteome</keyword>
<dbReference type="Gene3D" id="1.10.760.10">
    <property type="entry name" value="Cytochrome c-like domain"/>
    <property type="match status" value="2"/>
</dbReference>
<evidence type="ECO:0000256" key="2">
    <source>
        <dbReference type="ARBA" id="ARBA00022448"/>
    </source>
</evidence>
<keyword evidence="2" id="KW-0813">Transport</keyword>
<reference evidence="12" key="1">
    <citation type="journal article" date="2014" name="Int. J. Syst. Evol. Microbiol.">
        <title>Complete genome sequence of Corynebacterium casei LMG S-19264T (=DSM 44701T), isolated from a smear-ripened cheese.</title>
        <authorList>
            <consortium name="US DOE Joint Genome Institute (JGI-PGF)"/>
            <person name="Walter F."/>
            <person name="Albersmeier A."/>
            <person name="Kalinowski J."/>
            <person name="Ruckert C."/>
        </authorList>
    </citation>
    <scope>NUCLEOTIDE SEQUENCE</scope>
    <source>
        <strain evidence="12">CGMCC 1.3617</strain>
    </source>
</reference>
<evidence type="ECO:0000256" key="9">
    <source>
        <dbReference type="PIRSR" id="PIRSR000005-2"/>
    </source>
</evidence>
<feature type="signal peptide" evidence="10">
    <location>
        <begin position="1"/>
        <end position="22"/>
    </location>
</feature>
<dbReference type="InterPro" id="IPR024167">
    <property type="entry name" value="Cytochrome_c4-like"/>
</dbReference>
<keyword evidence="10" id="KW-0732">Signal</keyword>
<dbReference type="EMBL" id="BMKW01000010">
    <property type="protein sequence ID" value="GGJ28262.1"/>
    <property type="molecule type" value="Genomic_DNA"/>
</dbReference>
<dbReference type="Proteomes" id="UP000661507">
    <property type="component" value="Unassembled WGS sequence"/>
</dbReference>
<dbReference type="GO" id="GO:0020037">
    <property type="term" value="F:heme binding"/>
    <property type="evidence" value="ECO:0007669"/>
    <property type="project" value="InterPro"/>
</dbReference>
<protein>
    <submittedName>
        <fullName evidence="12">Cytochrome c</fullName>
    </submittedName>
</protein>
<feature type="binding site" description="covalent" evidence="8">
    <location>
        <position position="39"/>
    </location>
    <ligand>
        <name>heme c</name>
        <dbReference type="ChEBI" id="CHEBI:61717"/>
        <label>1</label>
    </ligand>
</feature>
<evidence type="ECO:0000256" key="8">
    <source>
        <dbReference type="PIRSR" id="PIRSR000005-1"/>
    </source>
</evidence>
<organism evidence="12 13">
    <name type="scientific">Neoroseomonas lacus</name>
    <dbReference type="NCBI Taxonomy" id="287609"/>
    <lineage>
        <taxon>Bacteria</taxon>
        <taxon>Pseudomonadati</taxon>
        <taxon>Pseudomonadota</taxon>
        <taxon>Alphaproteobacteria</taxon>
        <taxon>Acetobacterales</taxon>
        <taxon>Acetobacteraceae</taxon>
        <taxon>Neoroseomonas</taxon>
    </lineage>
</organism>
<proteinExistence type="predicted"/>
<dbReference type="InterPro" id="IPR050597">
    <property type="entry name" value="Cytochrome_c_Oxidase_Subunit"/>
</dbReference>
<keyword evidence="5" id="KW-0574">Periplasm</keyword>
<keyword evidence="7 9" id="KW-0408">Iron</keyword>
<dbReference type="SUPFAM" id="SSF46626">
    <property type="entry name" value="Cytochrome c"/>
    <property type="match status" value="2"/>
</dbReference>
<feature type="binding site" description="axial binding residue" evidence="9">
    <location>
        <position position="40"/>
    </location>
    <ligand>
        <name>heme c</name>
        <dbReference type="ChEBI" id="CHEBI:61717"/>
        <label>1</label>
    </ligand>
    <ligandPart>
        <name>Fe</name>
        <dbReference type="ChEBI" id="CHEBI:18248"/>
    </ligandPart>
</feature>
<dbReference type="InterPro" id="IPR009056">
    <property type="entry name" value="Cyt_c-like_dom"/>
</dbReference>
<dbReference type="PIRSF" id="PIRSF000005">
    <property type="entry name" value="Cytochrome_c4"/>
    <property type="match status" value="1"/>
</dbReference>
<evidence type="ECO:0000256" key="7">
    <source>
        <dbReference type="ARBA" id="ARBA00023004"/>
    </source>
</evidence>
<keyword evidence="4 9" id="KW-0479">Metal-binding</keyword>
<comment type="subcellular location">
    <subcellularLocation>
        <location evidence="1">Periplasm</location>
    </subcellularLocation>
</comment>
<name>A0A917KUE1_9PROT</name>
<feature type="binding site" description="covalent" evidence="8">
    <location>
        <position position="36"/>
    </location>
    <ligand>
        <name>heme c</name>
        <dbReference type="ChEBI" id="CHEBI:61717"/>
        <label>1</label>
    </ligand>
</feature>
<feature type="binding site" description="covalent" evidence="8">
    <location>
        <position position="129"/>
    </location>
    <ligand>
        <name>heme c</name>
        <dbReference type="ChEBI" id="CHEBI:61717"/>
        <label>2</label>
    </ligand>
</feature>
<gene>
    <name evidence="12" type="ORF">GCM10011320_39490</name>
</gene>
<reference evidence="12" key="2">
    <citation type="submission" date="2020-09" db="EMBL/GenBank/DDBJ databases">
        <authorList>
            <person name="Sun Q."/>
            <person name="Zhou Y."/>
        </authorList>
    </citation>
    <scope>NUCLEOTIDE SEQUENCE</scope>
    <source>
        <strain evidence="12">CGMCC 1.3617</strain>
    </source>
</reference>
<feature type="binding site" description="axial binding residue" evidence="9">
    <location>
        <position position="79"/>
    </location>
    <ligand>
        <name>heme c</name>
        <dbReference type="ChEBI" id="CHEBI:61717"/>
        <label>1</label>
    </ligand>
    <ligandPart>
        <name>Fe</name>
        <dbReference type="ChEBI" id="CHEBI:18248"/>
    </ligandPart>
</feature>
<dbReference type="AlphaFoldDB" id="A0A917KUE1"/>
<keyword evidence="3 8" id="KW-0349">Heme</keyword>
<feature type="domain" description="Cytochrome c" evidence="11">
    <location>
        <begin position="115"/>
        <end position="196"/>
    </location>
</feature>
<comment type="caution">
    <text evidence="12">The sequence shown here is derived from an EMBL/GenBank/DDBJ whole genome shotgun (WGS) entry which is preliminary data.</text>
</comment>
<evidence type="ECO:0000313" key="13">
    <source>
        <dbReference type="Proteomes" id="UP000661507"/>
    </source>
</evidence>
<evidence type="ECO:0000256" key="4">
    <source>
        <dbReference type="ARBA" id="ARBA00022723"/>
    </source>
</evidence>
<sequence length="196" mass="20528">MSLRLILAAAVLAAAPAGAVVAQDAARGASLAAHNCANCHGADGRSQTEGIPSLAGQQPGYMTVQLILFREGIRDVPAMLAFAADLPDTDIEDLSAYFASLPPGPPDERRPRDTALYAAGEALAGPHLCGVCHLPDFVGRAQIPRLAGQREEFLVHAMTGYRDGSRVGVDTQMNDAVRGLSDGDIAALAHYLSQRD</sequence>
<dbReference type="InterPro" id="IPR036909">
    <property type="entry name" value="Cyt_c-like_dom_sf"/>
</dbReference>
<dbReference type="GO" id="GO:0009055">
    <property type="term" value="F:electron transfer activity"/>
    <property type="evidence" value="ECO:0007669"/>
    <property type="project" value="InterPro"/>
</dbReference>
<evidence type="ECO:0000256" key="1">
    <source>
        <dbReference type="ARBA" id="ARBA00004418"/>
    </source>
</evidence>
<dbReference type="PANTHER" id="PTHR33751">
    <property type="entry name" value="CBB3-TYPE CYTOCHROME C OXIDASE SUBUNIT FIXP"/>
    <property type="match status" value="1"/>
</dbReference>
<dbReference type="PANTHER" id="PTHR33751:SF9">
    <property type="entry name" value="CYTOCHROME C4"/>
    <property type="match status" value="1"/>
</dbReference>
<dbReference type="PROSITE" id="PS51007">
    <property type="entry name" value="CYTC"/>
    <property type="match status" value="2"/>
</dbReference>
<dbReference type="GO" id="GO:0005506">
    <property type="term" value="F:iron ion binding"/>
    <property type="evidence" value="ECO:0007669"/>
    <property type="project" value="InterPro"/>
</dbReference>
<dbReference type="Pfam" id="PF13442">
    <property type="entry name" value="Cytochrome_CBB3"/>
    <property type="match status" value="1"/>
</dbReference>
<feature type="binding site" description="axial binding residue" evidence="9">
    <location>
        <position position="133"/>
    </location>
    <ligand>
        <name>heme c</name>
        <dbReference type="ChEBI" id="CHEBI:61717"/>
        <label>2</label>
    </ligand>
    <ligandPart>
        <name>Fe</name>
        <dbReference type="ChEBI" id="CHEBI:18248"/>
    </ligandPart>
</feature>
<evidence type="ECO:0000313" key="12">
    <source>
        <dbReference type="EMBL" id="GGJ28262.1"/>
    </source>
</evidence>